<reference evidence="2 3" key="1">
    <citation type="submission" date="2024-07" db="EMBL/GenBank/DDBJ databases">
        <title>Section-level genome sequencing and comparative genomics of Aspergillus sections Usti and Cavernicolus.</title>
        <authorList>
            <consortium name="Lawrence Berkeley National Laboratory"/>
            <person name="Nybo J.L."/>
            <person name="Vesth T.C."/>
            <person name="Theobald S."/>
            <person name="Frisvad J.C."/>
            <person name="Larsen T.O."/>
            <person name="Kjaerboelling I."/>
            <person name="Rothschild-Mancinelli K."/>
            <person name="Lyhne E.K."/>
            <person name="Kogle M.E."/>
            <person name="Barry K."/>
            <person name="Clum A."/>
            <person name="Na H."/>
            <person name="Ledsgaard L."/>
            <person name="Lin J."/>
            <person name="Lipzen A."/>
            <person name="Kuo A."/>
            <person name="Riley R."/>
            <person name="Mondo S."/>
            <person name="Labutti K."/>
            <person name="Haridas S."/>
            <person name="Pangalinan J."/>
            <person name="Salamov A.A."/>
            <person name="Simmons B.A."/>
            <person name="Magnuson J.K."/>
            <person name="Chen J."/>
            <person name="Drula E."/>
            <person name="Henrissat B."/>
            <person name="Wiebenga A."/>
            <person name="Lubbers R.J."/>
            <person name="Gomes A.C."/>
            <person name="Macurrencykelacurrency M.R."/>
            <person name="Stajich J."/>
            <person name="Grigoriev I.V."/>
            <person name="Mortensen U.H."/>
            <person name="De Vries R.P."/>
            <person name="Baker S.E."/>
            <person name="Andersen M.R."/>
        </authorList>
    </citation>
    <scope>NUCLEOTIDE SEQUENCE [LARGE SCALE GENOMIC DNA]</scope>
    <source>
        <strain evidence="2 3">CBS 449.75</strain>
    </source>
</reference>
<dbReference type="InterPro" id="IPR053137">
    <property type="entry name" value="NLR-like"/>
</dbReference>
<organism evidence="2 3">
    <name type="scientific">Aspergillus lucknowensis</name>
    <dbReference type="NCBI Taxonomy" id="176173"/>
    <lineage>
        <taxon>Eukaryota</taxon>
        <taxon>Fungi</taxon>
        <taxon>Dikarya</taxon>
        <taxon>Ascomycota</taxon>
        <taxon>Pezizomycotina</taxon>
        <taxon>Eurotiomycetes</taxon>
        <taxon>Eurotiomycetidae</taxon>
        <taxon>Eurotiales</taxon>
        <taxon>Aspergillaceae</taxon>
        <taxon>Aspergillus</taxon>
        <taxon>Aspergillus subgen. Nidulantes</taxon>
    </lineage>
</organism>
<dbReference type="InterPro" id="IPR029058">
    <property type="entry name" value="AB_hydrolase_fold"/>
</dbReference>
<protein>
    <recommendedName>
        <fullName evidence="1">Fungal lipase-type domain-containing protein</fullName>
    </recommendedName>
</protein>
<evidence type="ECO:0000259" key="1">
    <source>
        <dbReference type="Pfam" id="PF01764"/>
    </source>
</evidence>
<gene>
    <name evidence="2" type="ORF">BJX67DRAFT_367395</name>
</gene>
<dbReference type="InterPro" id="IPR011990">
    <property type="entry name" value="TPR-like_helical_dom_sf"/>
</dbReference>
<dbReference type="RefSeq" id="XP_070880965.1">
    <property type="nucleotide sequence ID" value="XM_071030523.1"/>
</dbReference>
<accession>A0ABR4L9L3</accession>
<feature type="domain" description="Fungal lipase-type" evidence="1">
    <location>
        <begin position="161"/>
        <end position="264"/>
    </location>
</feature>
<name>A0ABR4L9L3_9EURO</name>
<dbReference type="SUPFAM" id="SSF53474">
    <property type="entry name" value="alpha/beta-Hydrolases"/>
    <property type="match status" value="1"/>
</dbReference>
<proteinExistence type="predicted"/>
<dbReference type="PANTHER" id="PTHR46082">
    <property type="entry name" value="ATP/GTP-BINDING PROTEIN-RELATED"/>
    <property type="match status" value="1"/>
</dbReference>
<dbReference type="Gene3D" id="3.40.50.1820">
    <property type="entry name" value="alpha/beta hydrolase"/>
    <property type="match status" value="1"/>
</dbReference>
<dbReference type="InterPro" id="IPR002921">
    <property type="entry name" value="Fungal_lipase-type"/>
</dbReference>
<dbReference type="Gene3D" id="1.25.40.10">
    <property type="entry name" value="Tetratricopeptide repeat domain"/>
    <property type="match status" value="2"/>
</dbReference>
<dbReference type="GeneID" id="98145595"/>
<dbReference type="SUPFAM" id="SSF48452">
    <property type="entry name" value="TPR-like"/>
    <property type="match status" value="2"/>
</dbReference>
<dbReference type="EMBL" id="JBFXLQ010000076">
    <property type="protein sequence ID" value="KAL2861071.1"/>
    <property type="molecule type" value="Genomic_DNA"/>
</dbReference>
<dbReference type="Proteomes" id="UP001610432">
    <property type="component" value="Unassembled WGS sequence"/>
</dbReference>
<keyword evidence="3" id="KW-1185">Reference proteome</keyword>
<dbReference type="PANTHER" id="PTHR46082:SF6">
    <property type="entry name" value="AAA+ ATPASE DOMAIN-CONTAINING PROTEIN-RELATED"/>
    <property type="match status" value="1"/>
</dbReference>
<dbReference type="Pfam" id="PF01764">
    <property type="entry name" value="Lipase_3"/>
    <property type="match status" value="1"/>
</dbReference>
<comment type="caution">
    <text evidence="2">The sequence shown here is derived from an EMBL/GenBank/DDBJ whole genome shotgun (WGS) entry which is preliminary data.</text>
</comment>
<dbReference type="Pfam" id="PF13424">
    <property type="entry name" value="TPR_12"/>
    <property type="match status" value="2"/>
</dbReference>
<sequence length="705" mass="79361">MGVVVDNVTTGINASLSRMRTSTATMQNVTENITNHLYDANDLKSIEKLVFYASSAYDNSDGAEFRAQVKDLEGPTASRKLAINTPLALWKSNNHVHLGVRSRNTIVIVFRGTDFPLTIDNLRKAERWLGLLGNCCTDISYALTTICWDGTGLDPPLELKYVLVHEGFLHAFNNLREGLSTRIRQLMPPGTPLRIEICGHSLGGALATLCALWCRIKWPTSEILCVTLGSPRVGDEKFAEQFGRSKIRSYRLVMDHDPVPTLPNGYTEAVPFKISADKAFIFTRSGTRSTWKHVSRRIPLRELHEHIPNETNDDIIVGPRITFETALRCGLFAPYWLLKGPQLLWHIGAHSPKGYATKAQKILEEYEEIINGHTVNLALALEKEGELQQAESLHRQTLERRERTLGPSHLLTRASAIMLGCLMERQKDHEGAKRLHEQAFRNRDHDMNVNDLLLRISAMALGLLFEDNRQNLSTQPPDTLASVRDILQVSQSPIWYGSAEQPHRDVLEHRWRSLGPNHPDTLASIRSLGLVLQNLGRYQDSVKQFQQAEKGSRKTFNVQSLEALAYRKDLGLALQKLGKFTDAQRIHEQVLDGCKRALGSEHHETLAAKNDLAIILTKRGMRQKAAALHQEALAGYKNKVGRQHPFTCASAIRDVIEDKETLLGKDHPLIFACLILLLSVLERQQSPEAENLRQRVLMSRQQIKV</sequence>
<evidence type="ECO:0000313" key="2">
    <source>
        <dbReference type="EMBL" id="KAL2861071.1"/>
    </source>
</evidence>
<evidence type="ECO:0000313" key="3">
    <source>
        <dbReference type="Proteomes" id="UP001610432"/>
    </source>
</evidence>
<dbReference type="CDD" id="cd00519">
    <property type="entry name" value="Lipase_3"/>
    <property type="match status" value="1"/>
</dbReference>
<dbReference type="Pfam" id="PF13374">
    <property type="entry name" value="TPR_10"/>
    <property type="match status" value="1"/>
</dbReference>